<organism evidence="3 4">
    <name type="scientific">Schizophyllum amplum</name>
    <dbReference type="NCBI Taxonomy" id="97359"/>
    <lineage>
        <taxon>Eukaryota</taxon>
        <taxon>Fungi</taxon>
        <taxon>Dikarya</taxon>
        <taxon>Basidiomycota</taxon>
        <taxon>Agaricomycotina</taxon>
        <taxon>Agaricomycetes</taxon>
        <taxon>Agaricomycetidae</taxon>
        <taxon>Agaricales</taxon>
        <taxon>Schizophyllaceae</taxon>
        <taxon>Schizophyllum</taxon>
    </lineage>
</organism>
<dbReference type="EMBL" id="VDMD01000050">
    <property type="protein sequence ID" value="TRM57276.1"/>
    <property type="molecule type" value="Genomic_DNA"/>
</dbReference>
<feature type="signal peptide" evidence="2">
    <location>
        <begin position="1"/>
        <end position="20"/>
    </location>
</feature>
<keyword evidence="2" id="KW-0732">Signal</keyword>
<protein>
    <recommendedName>
        <fullName evidence="5">Macrofage activating glycoprotein</fullName>
    </recommendedName>
</protein>
<proteinExistence type="predicted"/>
<keyword evidence="4" id="KW-1185">Reference proteome</keyword>
<name>A0A550BXM0_9AGAR</name>
<reference evidence="3 4" key="1">
    <citation type="journal article" date="2019" name="New Phytol.">
        <title>Comparative genomics reveals unique wood-decay strategies and fruiting body development in the Schizophyllaceae.</title>
        <authorList>
            <person name="Almasi E."/>
            <person name="Sahu N."/>
            <person name="Krizsan K."/>
            <person name="Balint B."/>
            <person name="Kovacs G.M."/>
            <person name="Kiss B."/>
            <person name="Cseklye J."/>
            <person name="Drula E."/>
            <person name="Henrissat B."/>
            <person name="Nagy I."/>
            <person name="Chovatia M."/>
            <person name="Adam C."/>
            <person name="LaButti K."/>
            <person name="Lipzen A."/>
            <person name="Riley R."/>
            <person name="Grigoriev I.V."/>
            <person name="Nagy L.G."/>
        </authorList>
    </citation>
    <scope>NUCLEOTIDE SEQUENCE [LARGE SCALE GENOMIC DNA]</scope>
    <source>
        <strain evidence="3 4">NL-1724</strain>
    </source>
</reference>
<accession>A0A550BXM0</accession>
<dbReference type="AlphaFoldDB" id="A0A550BXM0"/>
<evidence type="ECO:0000256" key="1">
    <source>
        <dbReference type="SAM" id="MobiDB-lite"/>
    </source>
</evidence>
<evidence type="ECO:0000256" key="2">
    <source>
        <dbReference type="SAM" id="SignalP"/>
    </source>
</evidence>
<evidence type="ECO:0008006" key="5">
    <source>
        <dbReference type="Google" id="ProtNLM"/>
    </source>
</evidence>
<evidence type="ECO:0000313" key="4">
    <source>
        <dbReference type="Proteomes" id="UP000320762"/>
    </source>
</evidence>
<sequence>MSPLAPLVLSSALLAAFAKAQDVTGTFPATPLASKHYQYPDQIPYQVDDDKGLIRGTQFGYNLCNSTTEGQDALCQTSFLNSLDDFCLWAPSKPNSLIADTEGEEVAWCTKPGRGTRLIPDGALTGVQFMRTSAYVQVIGFMDQTKINIADGDYGGELDPHGADLRGNPMGGLVYSTAFSSSGDEYTQMIEWHNFMGGNAFCFKVCDPSNEHAADFCQHIYDRIGCAYNAPNNAQDNVFESCEGDVQDYPGVYTGEDGQVTTYTQPPESLGAITTMPYQPKVPASSNCQTFTSADLYSALASVSADPSNSAASSSATGDSSSAASGSHAASSGTGTATRGAATHAAASGTGAAAEASGSNAAMGFRGGADGAVWSGLLWAGVAAVAGAVGVMA</sequence>
<comment type="caution">
    <text evidence="3">The sequence shown here is derived from an EMBL/GenBank/DDBJ whole genome shotgun (WGS) entry which is preliminary data.</text>
</comment>
<dbReference type="STRING" id="97359.A0A550BXM0"/>
<gene>
    <name evidence="3" type="ORF">BD626DRAFT_560468</name>
</gene>
<feature type="chain" id="PRO_5021738239" description="Macrofage activating glycoprotein" evidence="2">
    <location>
        <begin position="21"/>
        <end position="393"/>
    </location>
</feature>
<dbReference type="OrthoDB" id="2564904at2759"/>
<evidence type="ECO:0000313" key="3">
    <source>
        <dbReference type="EMBL" id="TRM57276.1"/>
    </source>
</evidence>
<feature type="region of interest" description="Disordered" evidence="1">
    <location>
        <begin position="308"/>
        <end position="342"/>
    </location>
</feature>
<dbReference type="Proteomes" id="UP000320762">
    <property type="component" value="Unassembled WGS sequence"/>
</dbReference>